<name>A0ABX2K5S5_9PROT</name>
<dbReference type="RefSeq" id="WP_174469461.1">
    <property type="nucleotide sequence ID" value="NZ_JAGINN010000006.1"/>
</dbReference>
<sequence>MQGKSPHALLDRGMPAPALVEDWDPQSPADPRHETFPSPRAVLGEAAVTIAVFLLIAFALQVLALWIGA</sequence>
<protein>
    <submittedName>
        <fullName evidence="3">Uncharacterized protein</fullName>
    </submittedName>
</protein>
<evidence type="ECO:0000256" key="2">
    <source>
        <dbReference type="SAM" id="Phobius"/>
    </source>
</evidence>
<evidence type="ECO:0000256" key="1">
    <source>
        <dbReference type="SAM" id="MobiDB-lite"/>
    </source>
</evidence>
<feature type="region of interest" description="Disordered" evidence="1">
    <location>
        <begin position="1"/>
        <end position="36"/>
    </location>
</feature>
<keyword evidence="2" id="KW-1133">Transmembrane helix</keyword>
<keyword evidence="4" id="KW-1185">Reference proteome</keyword>
<keyword evidence="2" id="KW-0472">Membrane</keyword>
<keyword evidence="2" id="KW-0812">Transmembrane</keyword>
<accession>A0ABX2K5S5</accession>
<dbReference type="Proteomes" id="UP000605086">
    <property type="component" value="Unassembled WGS sequence"/>
</dbReference>
<proteinExistence type="predicted"/>
<gene>
    <name evidence="3" type="ORF">GBZ48_01910</name>
</gene>
<evidence type="ECO:0000313" key="4">
    <source>
        <dbReference type="Proteomes" id="UP000605086"/>
    </source>
</evidence>
<feature type="transmembrane region" description="Helical" evidence="2">
    <location>
        <begin position="46"/>
        <end position="67"/>
    </location>
</feature>
<reference evidence="3 4" key="1">
    <citation type="submission" date="2019-10" db="EMBL/GenBank/DDBJ databases">
        <title>Genome sequence of Azospirillum melinis.</title>
        <authorList>
            <person name="Ambrosini A."/>
            <person name="Sant'Anna F.H."/>
            <person name="Cassan F.D."/>
            <person name="Souza E.M."/>
            <person name="Passaglia L.M.P."/>
        </authorList>
    </citation>
    <scope>NUCLEOTIDE SEQUENCE [LARGE SCALE GENOMIC DNA]</scope>
    <source>
        <strain evidence="3 4">TMCY0552</strain>
    </source>
</reference>
<comment type="caution">
    <text evidence="3">The sequence shown here is derived from an EMBL/GenBank/DDBJ whole genome shotgun (WGS) entry which is preliminary data.</text>
</comment>
<dbReference type="EMBL" id="WHOS01000002">
    <property type="protein sequence ID" value="NUA98032.1"/>
    <property type="molecule type" value="Genomic_DNA"/>
</dbReference>
<evidence type="ECO:0000313" key="3">
    <source>
        <dbReference type="EMBL" id="NUA98032.1"/>
    </source>
</evidence>
<organism evidence="3 4">
    <name type="scientific">Azospirillum melinis</name>
    <dbReference type="NCBI Taxonomy" id="328839"/>
    <lineage>
        <taxon>Bacteria</taxon>
        <taxon>Pseudomonadati</taxon>
        <taxon>Pseudomonadota</taxon>
        <taxon>Alphaproteobacteria</taxon>
        <taxon>Rhodospirillales</taxon>
        <taxon>Azospirillaceae</taxon>
        <taxon>Azospirillum</taxon>
    </lineage>
</organism>